<evidence type="ECO:0000313" key="2">
    <source>
        <dbReference type="Proteomes" id="UP001264980"/>
    </source>
</evidence>
<organism evidence="1 2">
    <name type="scientific">Dyadobacter fermentans</name>
    <dbReference type="NCBI Taxonomy" id="94254"/>
    <lineage>
        <taxon>Bacteria</taxon>
        <taxon>Pseudomonadati</taxon>
        <taxon>Bacteroidota</taxon>
        <taxon>Cytophagia</taxon>
        <taxon>Cytophagales</taxon>
        <taxon>Spirosomataceae</taxon>
        <taxon>Dyadobacter</taxon>
    </lineage>
</organism>
<sequence length="51" mass="5590">MCFWNDKIYANLIVKLGVSVGVSIDALKLCGELMYIAAEIIKISEDVAITN</sequence>
<gene>
    <name evidence="1" type="ORF">J2W84_000161</name>
</gene>
<protein>
    <submittedName>
        <fullName evidence="1">Uncharacterized protein</fullName>
    </submittedName>
</protein>
<evidence type="ECO:0000313" key="1">
    <source>
        <dbReference type="EMBL" id="MDR6803124.1"/>
    </source>
</evidence>
<keyword evidence="2" id="KW-1185">Reference proteome</keyword>
<dbReference type="Proteomes" id="UP001264980">
    <property type="component" value="Unassembled WGS sequence"/>
</dbReference>
<reference evidence="1 2" key="1">
    <citation type="submission" date="2023-07" db="EMBL/GenBank/DDBJ databases">
        <title>Sorghum-associated microbial communities from plants grown in Nebraska, USA.</title>
        <authorList>
            <person name="Schachtman D."/>
        </authorList>
    </citation>
    <scope>NUCLEOTIDE SEQUENCE [LARGE SCALE GENOMIC DNA]</scope>
    <source>
        <strain evidence="1 2">BE57</strain>
    </source>
</reference>
<proteinExistence type="predicted"/>
<dbReference type="EMBL" id="JAVDTI010000001">
    <property type="protein sequence ID" value="MDR6803124.1"/>
    <property type="molecule type" value="Genomic_DNA"/>
</dbReference>
<accession>A0ABU1QR07</accession>
<comment type="caution">
    <text evidence="1">The sequence shown here is derived from an EMBL/GenBank/DDBJ whole genome shotgun (WGS) entry which is preliminary data.</text>
</comment>
<name>A0ABU1QR07_9BACT</name>